<dbReference type="GO" id="GO:0070175">
    <property type="term" value="P:positive regulation of enamel mineralization"/>
    <property type="evidence" value="ECO:0007669"/>
    <property type="project" value="Ensembl"/>
</dbReference>
<evidence type="ECO:0000313" key="3">
    <source>
        <dbReference type="Proteomes" id="UP000005447"/>
    </source>
</evidence>
<dbReference type="GeneTree" id="ENSGT00390000006715"/>
<dbReference type="HOGENOM" id="CLU_082745_0_0_1"/>
<dbReference type="PANTHER" id="PTHR36858">
    <property type="entry name" value="AMELOTIN"/>
    <property type="match status" value="1"/>
</dbReference>
<dbReference type="Proteomes" id="UP000005447">
    <property type="component" value="Unassembled WGS sequence"/>
</dbReference>
<proteinExistence type="predicted"/>
<accession>H0UVG8</accession>
<name>H0UVG8_CAVPO</name>
<dbReference type="PANTHER" id="PTHR36858:SF1">
    <property type="entry name" value="AMELOTIN"/>
    <property type="match status" value="1"/>
</dbReference>
<dbReference type="InterPro" id="IPR031501">
    <property type="entry name" value="Amelotin"/>
</dbReference>
<feature type="signal peptide" evidence="1">
    <location>
        <begin position="1"/>
        <end position="16"/>
    </location>
</feature>
<dbReference type="InParanoid" id="H0UVG8"/>
<dbReference type="GO" id="GO:0042475">
    <property type="term" value="P:odontogenesis of dentin-containing tooth"/>
    <property type="evidence" value="ECO:0007669"/>
    <property type="project" value="Ensembl"/>
</dbReference>
<dbReference type="VEuPathDB" id="HostDB:ENSCPOG00000001109"/>
<evidence type="ECO:0000313" key="2">
    <source>
        <dbReference type="Ensembl" id="ENSCPOP00000001004.3"/>
    </source>
</evidence>
<reference evidence="2" key="3">
    <citation type="submission" date="2025-09" db="UniProtKB">
        <authorList>
            <consortium name="Ensembl"/>
        </authorList>
    </citation>
    <scope>IDENTIFICATION</scope>
    <source>
        <strain evidence="2">2N</strain>
    </source>
</reference>
<protein>
    <submittedName>
        <fullName evidence="2">Amelotin</fullName>
    </submittedName>
</protein>
<dbReference type="FunCoup" id="H0UVG8">
    <property type="interactions" value="12"/>
</dbReference>
<dbReference type="GO" id="GO:0005604">
    <property type="term" value="C:basement membrane"/>
    <property type="evidence" value="ECO:0007669"/>
    <property type="project" value="Ensembl"/>
</dbReference>
<gene>
    <name evidence="2" type="primary">AMTN</name>
</gene>
<feature type="chain" id="PRO_5012949082" evidence="1">
    <location>
        <begin position="17"/>
        <end position="212"/>
    </location>
</feature>
<dbReference type="EMBL" id="AAKN02040239">
    <property type="status" value="NOT_ANNOTATED_CDS"/>
    <property type="molecule type" value="Genomic_DNA"/>
</dbReference>
<reference evidence="3" key="1">
    <citation type="journal article" date="2011" name="Nature">
        <title>A high-resolution map of human evolutionary constraint using 29 mammals.</title>
        <authorList>
            <person name="Lindblad-Toh K."/>
            <person name="Garber M."/>
            <person name="Zuk O."/>
            <person name="Lin M.F."/>
            <person name="Parker B.J."/>
            <person name="Washietl S."/>
            <person name="Kheradpour P."/>
            <person name="Ernst J."/>
            <person name="Jordan G."/>
            <person name="Mauceli E."/>
            <person name="Ward L.D."/>
            <person name="Lowe C.B."/>
            <person name="Holloway A.K."/>
            <person name="Clamp M."/>
            <person name="Gnerre S."/>
            <person name="Alfoldi J."/>
            <person name="Beal K."/>
            <person name="Chang J."/>
            <person name="Clawson H."/>
            <person name="Cuff J."/>
            <person name="Di Palma F."/>
            <person name="Fitzgerald S."/>
            <person name="Flicek P."/>
            <person name="Guttman M."/>
            <person name="Hubisz M.J."/>
            <person name="Jaffe D.B."/>
            <person name="Jungreis I."/>
            <person name="Kent W.J."/>
            <person name="Kostka D."/>
            <person name="Lara M."/>
            <person name="Martins A.L."/>
            <person name="Massingham T."/>
            <person name="Moltke I."/>
            <person name="Raney B.J."/>
            <person name="Rasmussen M.D."/>
            <person name="Robinson J."/>
            <person name="Stark A."/>
            <person name="Vilella A.J."/>
            <person name="Wen J."/>
            <person name="Xie X."/>
            <person name="Zody M.C."/>
            <person name="Baldwin J."/>
            <person name="Bloom T."/>
            <person name="Chin C.W."/>
            <person name="Heiman D."/>
            <person name="Nicol R."/>
            <person name="Nusbaum C."/>
            <person name="Young S."/>
            <person name="Wilkinson J."/>
            <person name="Worley K.C."/>
            <person name="Kovar C.L."/>
            <person name="Muzny D.M."/>
            <person name="Gibbs R.A."/>
            <person name="Cree A."/>
            <person name="Dihn H.H."/>
            <person name="Fowler G."/>
            <person name="Jhangiani S."/>
            <person name="Joshi V."/>
            <person name="Lee S."/>
            <person name="Lewis L.R."/>
            <person name="Nazareth L.V."/>
            <person name="Okwuonu G."/>
            <person name="Santibanez J."/>
            <person name="Warren W.C."/>
            <person name="Mardis E.R."/>
            <person name="Weinstock G.M."/>
            <person name="Wilson R.K."/>
            <person name="Delehaunty K."/>
            <person name="Dooling D."/>
            <person name="Fronik C."/>
            <person name="Fulton L."/>
            <person name="Fulton B."/>
            <person name="Graves T."/>
            <person name="Minx P."/>
            <person name="Sodergren E."/>
            <person name="Birney E."/>
            <person name="Margulies E.H."/>
            <person name="Herrero J."/>
            <person name="Green E.D."/>
            <person name="Haussler D."/>
            <person name="Siepel A."/>
            <person name="Goldman N."/>
            <person name="Pollard K.S."/>
            <person name="Pedersen J.S."/>
            <person name="Lander E.S."/>
            <person name="Kellis M."/>
        </authorList>
    </citation>
    <scope>NUCLEOTIDE SEQUENCE [LARGE SCALE GENOMIC DNA]</scope>
    <source>
        <strain evidence="3">2N</strain>
    </source>
</reference>
<dbReference type="GO" id="GO:0005911">
    <property type="term" value="C:cell-cell junction"/>
    <property type="evidence" value="ECO:0007669"/>
    <property type="project" value="Ensembl"/>
</dbReference>
<dbReference type="OMA" id="PQMLPIF"/>
<dbReference type="Ensembl" id="ENSCPOT00000001120.3">
    <property type="protein sequence ID" value="ENSCPOP00000001004.3"/>
    <property type="gene ID" value="ENSCPOG00000001109.4"/>
</dbReference>
<reference evidence="2" key="2">
    <citation type="submission" date="2025-08" db="UniProtKB">
        <authorList>
            <consortium name="Ensembl"/>
        </authorList>
    </citation>
    <scope>IDENTIFICATION</scope>
    <source>
        <strain evidence="2">2N</strain>
    </source>
</reference>
<evidence type="ECO:0000256" key="1">
    <source>
        <dbReference type="SAM" id="SignalP"/>
    </source>
</evidence>
<organism evidence="2 3">
    <name type="scientific">Cavia porcellus</name>
    <name type="common">Guinea pig</name>
    <dbReference type="NCBI Taxonomy" id="10141"/>
    <lineage>
        <taxon>Eukaryota</taxon>
        <taxon>Metazoa</taxon>
        <taxon>Chordata</taxon>
        <taxon>Craniata</taxon>
        <taxon>Vertebrata</taxon>
        <taxon>Euteleostomi</taxon>
        <taxon>Mammalia</taxon>
        <taxon>Eutheria</taxon>
        <taxon>Euarchontoglires</taxon>
        <taxon>Glires</taxon>
        <taxon>Rodentia</taxon>
        <taxon>Hystricomorpha</taxon>
        <taxon>Caviidae</taxon>
        <taxon>Cavia</taxon>
    </lineage>
</organism>
<dbReference type="AlphaFoldDB" id="H0UVG8"/>
<dbReference type="STRING" id="10141.ENSCPOP00000001004"/>
<sequence>MKTVILLLGLLGWAQSLPKQLNSALEVSPTKPAPDQVTPLSQQQPTQVFPSLSLISLTQLLTLASDLQLLTPASGTKPGAQTLQLSLGALQGQNQLQPQLLPIFVAQLGAPAAILSSEELPLAPQIFTGLLLNPLFPEGTLPTSQAGASPNIQEEAIPAGQTGVNTNMQVTTEGQLSTPGVTDDDFEVTTTLGIQKVTHTPEKTTTGSPNIH</sequence>
<dbReference type="eggNOG" id="ENOG502SFV7">
    <property type="taxonomic scope" value="Eukaryota"/>
</dbReference>
<dbReference type="Pfam" id="PF15757">
    <property type="entry name" value="Amelotin"/>
    <property type="match status" value="1"/>
</dbReference>
<keyword evidence="3" id="KW-1185">Reference proteome</keyword>
<keyword evidence="1" id="KW-0732">Signal</keyword>